<evidence type="ECO:0000256" key="5">
    <source>
        <dbReference type="ARBA" id="ARBA00023315"/>
    </source>
</evidence>
<accession>A0ABS9VI15</accession>
<dbReference type="EMBL" id="JAKZHW010000001">
    <property type="protein sequence ID" value="MCH8614610.1"/>
    <property type="molecule type" value="Genomic_DNA"/>
</dbReference>
<dbReference type="SMART" id="SM00563">
    <property type="entry name" value="PlsC"/>
    <property type="match status" value="1"/>
</dbReference>
<proteinExistence type="predicted"/>
<keyword evidence="2" id="KW-0444">Lipid biosynthesis</keyword>
<evidence type="ECO:0000313" key="8">
    <source>
        <dbReference type="Proteomes" id="UP001203058"/>
    </source>
</evidence>
<dbReference type="Proteomes" id="UP001203058">
    <property type="component" value="Unassembled WGS sequence"/>
</dbReference>
<keyword evidence="4" id="KW-0443">Lipid metabolism</keyword>
<sequence>MVGPIHIVTKALTGGSPWPRRFLAAAAWIIGARIELDGVRPGAHTLLVSNHLSWLDIVVLGGGTGTAFVSKDNLGHGLFHWLADQNGTVYVRREHARGAKDQAVTIARALERDQPVTLFPEGTTGPGTHLLPFRSTLLEAASFAQKDVQVRPVVLDYGAAAAEIGWYKEPGKQNILRILGRKGTLPVTIHLLQPLDRSGDRKALTERARRAIAETLASSHGASPLYPGV</sequence>
<evidence type="ECO:0000256" key="1">
    <source>
        <dbReference type="ARBA" id="ARBA00005189"/>
    </source>
</evidence>
<organism evidence="7 8">
    <name type="scientific">Sphingomonas telluris</name>
    <dbReference type="NCBI Taxonomy" id="2907998"/>
    <lineage>
        <taxon>Bacteria</taxon>
        <taxon>Pseudomonadati</taxon>
        <taxon>Pseudomonadota</taxon>
        <taxon>Alphaproteobacteria</taxon>
        <taxon>Sphingomonadales</taxon>
        <taxon>Sphingomonadaceae</taxon>
        <taxon>Sphingomonas</taxon>
    </lineage>
</organism>
<evidence type="ECO:0000256" key="3">
    <source>
        <dbReference type="ARBA" id="ARBA00022679"/>
    </source>
</evidence>
<feature type="domain" description="Phospholipid/glycerol acyltransferase" evidence="6">
    <location>
        <begin position="45"/>
        <end position="158"/>
    </location>
</feature>
<comment type="pathway">
    <text evidence="1">Lipid metabolism.</text>
</comment>
<dbReference type="InterPro" id="IPR002123">
    <property type="entry name" value="Plipid/glycerol_acylTrfase"/>
</dbReference>
<dbReference type="SUPFAM" id="SSF69593">
    <property type="entry name" value="Glycerol-3-phosphate (1)-acyltransferase"/>
    <property type="match status" value="1"/>
</dbReference>
<reference evidence="7 8" key="1">
    <citation type="submission" date="2022-03" db="EMBL/GenBank/DDBJ databases">
        <authorList>
            <person name="Jo J.-H."/>
            <person name="Im W.-T."/>
        </authorList>
    </citation>
    <scope>NUCLEOTIDE SEQUENCE [LARGE SCALE GENOMIC DNA]</scope>
    <source>
        <strain evidence="7 8">SM33</strain>
    </source>
</reference>
<protein>
    <submittedName>
        <fullName evidence="7">1-acyl-sn-glycerol-3-phosphate acyltransferase</fullName>
    </submittedName>
</protein>
<evidence type="ECO:0000259" key="6">
    <source>
        <dbReference type="SMART" id="SM00563"/>
    </source>
</evidence>
<keyword evidence="3" id="KW-0808">Transferase</keyword>
<keyword evidence="8" id="KW-1185">Reference proteome</keyword>
<keyword evidence="5 7" id="KW-0012">Acyltransferase</keyword>
<evidence type="ECO:0000256" key="2">
    <source>
        <dbReference type="ARBA" id="ARBA00022516"/>
    </source>
</evidence>
<evidence type="ECO:0000256" key="4">
    <source>
        <dbReference type="ARBA" id="ARBA00023098"/>
    </source>
</evidence>
<gene>
    <name evidence="7" type="ORF">LZ016_00615</name>
</gene>
<dbReference type="PANTHER" id="PTHR10434:SF64">
    <property type="entry name" value="1-ACYL-SN-GLYCEROL-3-PHOSPHATE ACYLTRANSFERASE-RELATED"/>
    <property type="match status" value="1"/>
</dbReference>
<dbReference type="GO" id="GO:0016746">
    <property type="term" value="F:acyltransferase activity"/>
    <property type="evidence" value="ECO:0007669"/>
    <property type="project" value="UniProtKB-KW"/>
</dbReference>
<comment type="caution">
    <text evidence="7">The sequence shown here is derived from an EMBL/GenBank/DDBJ whole genome shotgun (WGS) entry which is preliminary data.</text>
</comment>
<dbReference type="CDD" id="cd07989">
    <property type="entry name" value="LPLAT_AGPAT-like"/>
    <property type="match status" value="1"/>
</dbReference>
<dbReference type="Pfam" id="PF01553">
    <property type="entry name" value="Acyltransferase"/>
    <property type="match status" value="1"/>
</dbReference>
<dbReference type="PANTHER" id="PTHR10434">
    <property type="entry name" value="1-ACYL-SN-GLYCEROL-3-PHOSPHATE ACYLTRANSFERASE"/>
    <property type="match status" value="1"/>
</dbReference>
<dbReference type="RefSeq" id="WP_241444991.1">
    <property type="nucleotide sequence ID" value="NZ_JAKZHW010000001.1"/>
</dbReference>
<name>A0ABS9VI15_9SPHN</name>
<evidence type="ECO:0000313" key="7">
    <source>
        <dbReference type="EMBL" id="MCH8614610.1"/>
    </source>
</evidence>